<accession>A0A7I7YUQ0</accession>
<reference evidence="1 2" key="1">
    <citation type="journal article" date="2019" name="Emerg. Microbes Infect.">
        <title>Comprehensive subspecies identification of 175 nontuberculous mycobacteria species based on 7547 genomic profiles.</title>
        <authorList>
            <person name="Matsumoto Y."/>
            <person name="Kinjo T."/>
            <person name="Motooka D."/>
            <person name="Nabeya D."/>
            <person name="Jung N."/>
            <person name="Uechi K."/>
            <person name="Horii T."/>
            <person name="Iida T."/>
            <person name="Fujita J."/>
            <person name="Nakamura S."/>
        </authorList>
    </citation>
    <scope>NUCLEOTIDE SEQUENCE [LARGE SCALE GENOMIC DNA]</scope>
    <source>
        <strain evidence="1 2">JCM 14742</strain>
    </source>
</reference>
<keyword evidence="2" id="KW-1185">Reference proteome</keyword>
<dbReference type="AlphaFoldDB" id="A0A7I7YUQ0"/>
<organism evidence="1 2">
    <name type="scientific">Mycobacterium parmense</name>
    <dbReference type="NCBI Taxonomy" id="185642"/>
    <lineage>
        <taxon>Bacteria</taxon>
        <taxon>Bacillati</taxon>
        <taxon>Actinomycetota</taxon>
        <taxon>Actinomycetes</taxon>
        <taxon>Mycobacteriales</taxon>
        <taxon>Mycobacteriaceae</taxon>
        <taxon>Mycobacterium</taxon>
        <taxon>Mycobacterium simiae complex</taxon>
    </lineage>
</organism>
<evidence type="ECO:0000313" key="1">
    <source>
        <dbReference type="EMBL" id="BBZ45439.1"/>
    </source>
</evidence>
<dbReference type="EMBL" id="AP022614">
    <property type="protein sequence ID" value="BBZ45439.1"/>
    <property type="molecule type" value="Genomic_DNA"/>
</dbReference>
<evidence type="ECO:0000313" key="2">
    <source>
        <dbReference type="Proteomes" id="UP000467105"/>
    </source>
</evidence>
<sequence>MALPLALEPHVAPVEKALEGVIGAVRAARFDRRTDERDPDSGLSVEQARESIDDAMRNWAAVHEDFVAALDATLNDQPAFKSEIKLALGALSVLDAGVSTEIALAQPLETLDGNRKLASIPDWPTESHAVLEATAFGPPGAPDEGLVSLLQVGTDDDPAPEPPGQLYGDAVGHAVRVIRRQTAESITSVFVGLTAVPFMDAIPLPANKELVDVLRDLLEEPGSWAVELAIKELPRGISKWCQWALGKATQLLKKVLGEQRFEALDKLLVKGATTKTTDFISQTLIWVYDTGDVIERGEAAFEPPGQPLKKSEHNKRGARLGKLEKSNKKWLGPIKLLSPGVGHLWYVPIPLPVPPNALPAAPAAAAVLLAWALLLSGDQLDTRYPYPNVWKGVVRRAQGE</sequence>
<proteinExistence type="predicted"/>
<dbReference type="OrthoDB" id="9894099at2"/>
<gene>
    <name evidence="1" type="ORF">MPRM_27200</name>
</gene>
<dbReference type="RefSeq" id="WP_085267716.1">
    <property type="nucleotide sequence ID" value="NZ_AP022614.1"/>
</dbReference>
<protein>
    <submittedName>
        <fullName evidence="1">Uncharacterized protein</fullName>
    </submittedName>
</protein>
<name>A0A7I7YUQ0_9MYCO</name>
<dbReference type="Proteomes" id="UP000467105">
    <property type="component" value="Chromosome"/>
</dbReference>